<keyword evidence="7" id="KW-0256">Endoplasmic reticulum</keyword>
<dbReference type="Proteomes" id="UP001314263">
    <property type="component" value="Unassembled WGS sequence"/>
</dbReference>
<organism evidence="13 14">
    <name type="scientific">Coccomyxa viridis</name>
    <dbReference type="NCBI Taxonomy" id="1274662"/>
    <lineage>
        <taxon>Eukaryota</taxon>
        <taxon>Viridiplantae</taxon>
        <taxon>Chlorophyta</taxon>
        <taxon>core chlorophytes</taxon>
        <taxon>Trebouxiophyceae</taxon>
        <taxon>Trebouxiophyceae incertae sedis</taxon>
        <taxon>Coccomyxaceae</taxon>
        <taxon>Coccomyxa</taxon>
    </lineage>
</organism>
<evidence type="ECO:0000256" key="5">
    <source>
        <dbReference type="ARBA" id="ARBA00022692"/>
    </source>
</evidence>
<comment type="similarity">
    <text evidence="2">Belongs to the EMC1 family.</text>
</comment>
<dbReference type="InterPro" id="IPR011678">
    <property type="entry name" value="EMC1_C"/>
</dbReference>
<keyword evidence="10" id="KW-0325">Glycoprotein</keyword>
<sequence length="863" mass="92775">MASLALRASSVYAIKIVAFDVSDGAAGKGPGQILVLPDVSGDGSTDIGVLWGRKLQVVSGSSGKLVWQTVLPEDWSAMRLSLAADTEDPAIHVAGLSNSGKEMHVWTLAARDGGVQSKKQDRLDAPLQGPVLCKRGHAYAFARDSYWLCRMPLSGEQLASCEELKQIPQGLDSTLVETGGDKALVVRTLGTALPVALDADGSLGHAFFTPGAEAISNGLAVDGDEGYVAAGRAKDGSLWARLTWIESKKTVTLVTATGDLADSLEGKHRVQMLALSAKDMSSKKAVKESARVLSVASDGVFNLYEGNAVTWGREEALASVQAAVFLDLPAPSPELAAQWRAAAPTLSQRVRAEFLSLKDQFGAALPQEQKELSGLKARVSSRLLPFRDPNGFRKLIVLLTEPGRVFGLHSGDGHQLWSMSYPPTVRLKHAAVWRTSHDTARPPEVLLLGANQEGGTFYSIVDVHHGNETGSGTLPYNVTQMLEAGPPVHDGTAEQHVYALVGEGEAPSVHLLPATDQTLALLEAAASPLHFWRCNATAGVLEGFTVSSAGKASLLWSAAFPPENEAVQGAAAPAFNSPIYSYAKVLGDRSLKLKYLNPNTMFLATGSSPAQPGKAHITAHVFDTITGRLLFSQTHEGANGPVQAVLVENWVVYTYWSRAAHRFQATVVELYDDSPHDLTAAQLVFGSHNSTMSSYRPVNLEVLQQSFFLPFGVKTLATTATSYGITQKFLLMGTFSDQVYMMDKRYLDPRRPLGTPTKEDQAEMLVPYDVELPLAPQLFATHQQQVANLRGIDSSPANLESTCLALAHGLDLHLTRVQPSKTFDLLPEDFPFALLIAIVVSMIVGSIVLRYLSSQTSLKQKWA</sequence>
<evidence type="ECO:0000313" key="13">
    <source>
        <dbReference type="EMBL" id="CAK0784338.1"/>
    </source>
</evidence>
<evidence type="ECO:0000256" key="4">
    <source>
        <dbReference type="ARBA" id="ARBA00020824"/>
    </source>
</evidence>
<evidence type="ECO:0000256" key="11">
    <source>
        <dbReference type="SAM" id="Phobius"/>
    </source>
</evidence>
<keyword evidence="14" id="KW-1185">Reference proteome</keyword>
<keyword evidence="5 11" id="KW-0812">Transmembrane</keyword>
<evidence type="ECO:0000256" key="1">
    <source>
        <dbReference type="ARBA" id="ARBA00004115"/>
    </source>
</evidence>
<feature type="transmembrane region" description="Helical" evidence="11">
    <location>
        <begin position="830"/>
        <end position="852"/>
    </location>
</feature>
<accession>A0AAV1IAE0</accession>
<keyword evidence="8 11" id="KW-1133">Transmembrane helix</keyword>
<evidence type="ECO:0000256" key="9">
    <source>
        <dbReference type="ARBA" id="ARBA00023136"/>
    </source>
</evidence>
<comment type="caution">
    <text evidence="13">The sequence shown here is derived from an EMBL/GenBank/DDBJ whole genome shotgun (WGS) entry which is preliminary data.</text>
</comment>
<dbReference type="InterPro" id="IPR026895">
    <property type="entry name" value="EMC1"/>
</dbReference>
<dbReference type="Pfam" id="PF07774">
    <property type="entry name" value="EMC1_C"/>
    <property type="match status" value="1"/>
</dbReference>
<gene>
    <name evidence="13" type="ORF">CVIRNUC_007542</name>
</gene>
<name>A0AAV1IAE0_9CHLO</name>
<dbReference type="EMBL" id="CAUYUE010000010">
    <property type="protein sequence ID" value="CAK0784338.1"/>
    <property type="molecule type" value="Genomic_DNA"/>
</dbReference>
<comment type="subunit">
    <text evidence="3">Component of the ER membrane protein complex (EMC).</text>
</comment>
<dbReference type="SUPFAM" id="SSF50998">
    <property type="entry name" value="Quinoprotein alcohol dehydrogenase-like"/>
    <property type="match status" value="1"/>
</dbReference>
<evidence type="ECO:0000256" key="2">
    <source>
        <dbReference type="ARBA" id="ARBA00007904"/>
    </source>
</evidence>
<feature type="domain" description="ER membrane protein complex subunit 1 C-terminal" evidence="12">
    <location>
        <begin position="648"/>
        <end position="862"/>
    </location>
</feature>
<protein>
    <recommendedName>
        <fullName evidence="4">ER membrane protein complex subunit 1</fullName>
    </recommendedName>
</protein>
<keyword evidence="6" id="KW-0732">Signal</keyword>
<dbReference type="InterPro" id="IPR011047">
    <property type="entry name" value="Quinoprotein_ADH-like_sf"/>
</dbReference>
<evidence type="ECO:0000256" key="3">
    <source>
        <dbReference type="ARBA" id="ARBA00011276"/>
    </source>
</evidence>
<reference evidence="13 14" key="1">
    <citation type="submission" date="2023-10" db="EMBL/GenBank/DDBJ databases">
        <authorList>
            <person name="Maclean D."/>
            <person name="Macfadyen A."/>
        </authorList>
    </citation>
    <scope>NUCLEOTIDE SEQUENCE [LARGE SCALE GENOMIC DNA]</scope>
</reference>
<evidence type="ECO:0000256" key="6">
    <source>
        <dbReference type="ARBA" id="ARBA00022729"/>
    </source>
</evidence>
<evidence type="ECO:0000259" key="12">
    <source>
        <dbReference type="Pfam" id="PF07774"/>
    </source>
</evidence>
<dbReference type="AlphaFoldDB" id="A0AAV1IAE0"/>
<dbReference type="GO" id="GO:0034975">
    <property type="term" value="P:protein folding in endoplasmic reticulum"/>
    <property type="evidence" value="ECO:0007669"/>
    <property type="project" value="TreeGrafter"/>
</dbReference>
<proteinExistence type="inferred from homology"/>
<dbReference type="GO" id="GO:0072546">
    <property type="term" value="C:EMC complex"/>
    <property type="evidence" value="ECO:0007669"/>
    <property type="project" value="InterPro"/>
</dbReference>
<comment type="subcellular location">
    <subcellularLocation>
        <location evidence="1">Endoplasmic reticulum membrane</location>
        <topology evidence="1">Single-pass type I membrane protein</topology>
    </subcellularLocation>
</comment>
<evidence type="ECO:0000256" key="10">
    <source>
        <dbReference type="ARBA" id="ARBA00023180"/>
    </source>
</evidence>
<evidence type="ECO:0000256" key="7">
    <source>
        <dbReference type="ARBA" id="ARBA00022824"/>
    </source>
</evidence>
<dbReference type="PANTHER" id="PTHR21573:SF0">
    <property type="entry name" value="ER MEMBRANE PROTEIN COMPLEX SUBUNIT 1"/>
    <property type="match status" value="1"/>
</dbReference>
<keyword evidence="9 11" id="KW-0472">Membrane</keyword>
<dbReference type="PANTHER" id="PTHR21573">
    <property type="entry name" value="ER MEMBRANE PROTEIN COMPLEX SUBUNIT 1"/>
    <property type="match status" value="1"/>
</dbReference>
<evidence type="ECO:0000313" key="14">
    <source>
        <dbReference type="Proteomes" id="UP001314263"/>
    </source>
</evidence>
<evidence type="ECO:0000256" key="8">
    <source>
        <dbReference type="ARBA" id="ARBA00022989"/>
    </source>
</evidence>